<keyword evidence="6 10" id="KW-0812">Transmembrane</keyword>
<dbReference type="PRINTS" id="PR00171">
    <property type="entry name" value="SUGRTRNSPORT"/>
</dbReference>
<evidence type="ECO:0000256" key="3">
    <source>
        <dbReference type="ARBA" id="ARBA00022448"/>
    </source>
</evidence>
<dbReference type="Gene3D" id="1.20.1250.20">
    <property type="entry name" value="MFS general substrate transporter like domains"/>
    <property type="match status" value="1"/>
</dbReference>
<dbReference type="InterPro" id="IPR003663">
    <property type="entry name" value="Sugar/inositol_transpt"/>
</dbReference>
<dbReference type="PANTHER" id="PTHR48020:SF12">
    <property type="entry name" value="PROTON MYO-INOSITOL COTRANSPORTER"/>
    <property type="match status" value="1"/>
</dbReference>
<keyword evidence="3 9" id="KW-0813">Transport</keyword>
<dbReference type="Pfam" id="PF00083">
    <property type="entry name" value="Sugar_tr"/>
    <property type="match status" value="1"/>
</dbReference>
<dbReference type="SUPFAM" id="SSF103473">
    <property type="entry name" value="MFS general substrate transporter"/>
    <property type="match status" value="1"/>
</dbReference>
<evidence type="ECO:0000256" key="5">
    <source>
        <dbReference type="ARBA" id="ARBA00022597"/>
    </source>
</evidence>
<dbReference type="InterPro" id="IPR005828">
    <property type="entry name" value="MFS_sugar_transport-like"/>
</dbReference>
<dbReference type="GO" id="GO:0005886">
    <property type="term" value="C:plasma membrane"/>
    <property type="evidence" value="ECO:0007669"/>
    <property type="project" value="UniProtKB-SubCell"/>
</dbReference>
<dbReference type="InterPro" id="IPR050814">
    <property type="entry name" value="Myo-inositol_Transporter"/>
</dbReference>
<feature type="transmembrane region" description="Helical" evidence="10">
    <location>
        <begin position="127"/>
        <end position="150"/>
    </location>
</feature>
<dbReference type="Proteomes" id="UP000076929">
    <property type="component" value="Chromosome"/>
</dbReference>
<evidence type="ECO:0000256" key="2">
    <source>
        <dbReference type="ARBA" id="ARBA00010992"/>
    </source>
</evidence>
<evidence type="ECO:0000313" key="13">
    <source>
        <dbReference type="Proteomes" id="UP000076929"/>
    </source>
</evidence>
<dbReference type="KEGG" id="ccjz:ccrud_00930"/>
<feature type="transmembrane region" description="Helical" evidence="10">
    <location>
        <begin position="344"/>
        <end position="367"/>
    </location>
</feature>
<dbReference type="InterPro" id="IPR036259">
    <property type="entry name" value="MFS_trans_sf"/>
</dbReference>
<evidence type="ECO:0000259" key="11">
    <source>
        <dbReference type="PROSITE" id="PS50850"/>
    </source>
</evidence>
<evidence type="ECO:0000256" key="4">
    <source>
        <dbReference type="ARBA" id="ARBA00022475"/>
    </source>
</evidence>
<dbReference type="RefSeq" id="WP_066563573.1">
    <property type="nucleotide sequence ID" value="NZ_CP015622.1"/>
</dbReference>
<evidence type="ECO:0000256" key="8">
    <source>
        <dbReference type="ARBA" id="ARBA00023136"/>
    </source>
</evidence>
<keyword evidence="4" id="KW-1003">Cell membrane</keyword>
<name>A0A172QQF6_9CORY</name>
<gene>
    <name evidence="12" type="ORF">ccrud_00930</name>
</gene>
<evidence type="ECO:0000256" key="10">
    <source>
        <dbReference type="SAM" id="Phobius"/>
    </source>
</evidence>
<feature type="transmembrane region" description="Helical" evidence="10">
    <location>
        <begin position="410"/>
        <end position="429"/>
    </location>
</feature>
<feature type="transmembrane region" description="Helical" evidence="10">
    <location>
        <begin position="65"/>
        <end position="87"/>
    </location>
</feature>
<proteinExistence type="inferred from homology"/>
<organism evidence="12 13">
    <name type="scientific">Corynebacterium crudilactis</name>
    <dbReference type="NCBI Taxonomy" id="1652495"/>
    <lineage>
        <taxon>Bacteria</taxon>
        <taxon>Bacillati</taxon>
        <taxon>Actinomycetota</taxon>
        <taxon>Actinomycetes</taxon>
        <taxon>Mycobacteriales</taxon>
        <taxon>Corynebacteriaceae</taxon>
        <taxon>Corynebacterium</taxon>
    </lineage>
</organism>
<dbReference type="InterPro" id="IPR005829">
    <property type="entry name" value="Sugar_transporter_CS"/>
</dbReference>
<dbReference type="EMBL" id="CP015622">
    <property type="protein sequence ID" value="ANE02925.1"/>
    <property type="molecule type" value="Genomic_DNA"/>
</dbReference>
<protein>
    <submittedName>
        <fullName evidence="12">MFS transporter</fullName>
    </submittedName>
</protein>
<feature type="domain" description="Major facilitator superfamily (MFS) profile" evidence="11">
    <location>
        <begin position="32"/>
        <end position="464"/>
    </location>
</feature>
<dbReference type="STRING" id="1652495.ccrud_00930"/>
<reference evidence="12 13" key="1">
    <citation type="submission" date="2016-05" db="EMBL/GenBank/DDBJ databases">
        <title>Complete genome sequence of Corynebacterium crudilactis, a new Corynebacterium species isolated from raw cow's milk.</title>
        <authorList>
            <person name="Christian R."/>
            <person name="Zimmermann J."/>
            <person name="Lipski A."/>
            <person name="Kalinowski J."/>
        </authorList>
    </citation>
    <scope>NUCLEOTIDE SEQUENCE [LARGE SCALE GENOMIC DNA]</scope>
    <source>
        <strain evidence="12 13">JZ16</strain>
    </source>
</reference>
<dbReference type="InterPro" id="IPR020846">
    <property type="entry name" value="MFS_dom"/>
</dbReference>
<dbReference type="PROSITE" id="PS50850">
    <property type="entry name" value="MFS"/>
    <property type="match status" value="1"/>
</dbReference>
<dbReference type="OrthoDB" id="4008739at2"/>
<feature type="transmembrane region" description="Helical" evidence="10">
    <location>
        <begin position="29"/>
        <end position="45"/>
    </location>
</feature>
<sequence>MASTFIQADKPEKTKKLPPLTEGPYRKRLFYVALVATFGGLLFGYDTGVINGALNPMARELGLTAFTEGVVTSSLLFGAAAGAMIFGRISDNWGRRKTIISLAVAFFFGTMICVFAPSFAVMVVGRVLLGLAVGGASTVVPVYLAELAPFEIRGSLAGRNELMIVVGQLAAFIINAVIGNVFGHHDGVWRYMLAIAAVPAIALFFGMLRVPESPRWLVERGRIDEARAVLETIRPLDRAHAEVAEVEHLAKEENTISDKSMSLKEILSSKWLVRILLVGIGLGVAQQLTGINSIMYYGQIVLIEAGFSENAALIANIAPGVIAVVGAFIALWMMDRVNRRTTLLIGYSLTTISHILIGIASVLFPVGDPLRPYIILTLVVVFVGSMQTFLNVATWVMLSELFPLAMRGSAIGISVFFLWMANAFLGLFFPTIMEAVGLTGTFFMFAGIGLVALVFIYTQVPETRGRTLEEIDQDVTSGAIFNKEVRTGKLS</sequence>
<dbReference type="GO" id="GO:0022857">
    <property type="term" value="F:transmembrane transporter activity"/>
    <property type="evidence" value="ECO:0007669"/>
    <property type="project" value="InterPro"/>
</dbReference>
<dbReference type="PANTHER" id="PTHR48020">
    <property type="entry name" value="PROTON MYO-INOSITOL COTRANSPORTER"/>
    <property type="match status" value="1"/>
</dbReference>
<feature type="transmembrane region" description="Helical" evidence="10">
    <location>
        <begin position="311"/>
        <end position="332"/>
    </location>
</feature>
<accession>A0A172QQF6</accession>
<evidence type="ECO:0000256" key="1">
    <source>
        <dbReference type="ARBA" id="ARBA00004651"/>
    </source>
</evidence>
<dbReference type="InterPro" id="IPR047984">
    <property type="entry name" value="XylE-like"/>
</dbReference>
<feature type="transmembrane region" description="Helical" evidence="10">
    <location>
        <begin position="271"/>
        <end position="291"/>
    </location>
</feature>
<feature type="transmembrane region" description="Helical" evidence="10">
    <location>
        <begin position="188"/>
        <end position="208"/>
    </location>
</feature>
<dbReference type="FunFam" id="1.20.1250.20:FF:000218">
    <property type="entry name" value="facilitated trehalose transporter Tret1"/>
    <property type="match status" value="1"/>
</dbReference>
<keyword evidence="5" id="KW-0762">Sugar transport</keyword>
<evidence type="ECO:0000256" key="6">
    <source>
        <dbReference type="ARBA" id="ARBA00022692"/>
    </source>
</evidence>
<comment type="similarity">
    <text evidence="2 9">Belongs to the major facilitator superfamily. Sugar transporter (TC 2.A.1.1) family.</text>
</comment>
<dbReference type="CDD" id="cd17359">
    <property type="entry name" value="MFS_XylE_like"/>
    <property type="match status" value="1"/>
</dbReference>
<keyword evidence="7 10" id="KW-1133">Transmembrane helix</keyword>
<dbReference type="PROSITE" id="PS00217">
    <property type="entry name" value="SUGAR_TRANSPORT_2"/>
    <property type="match status" value="1"/>
</dbReference>
<feature type="transmembrane region" description="Helical" evidence="10">
    <location>
        <begin position="435"/>
        <end position="457"/>
    </location>
</feature>
<dbReference type="NCBIfam" id="TIGR00879">
    <property type="entry name" value="SP"/>
    <property type="match status" value="1"/>
</dbReference>
<evidence type="ECO:0000313" key="12">
    <source>
        <dbReference type="EMBL" id="ANE02925.1"/>
    </source>
</evidence>
<feature type="transmembrane region" description="Helical" evidence="10">
    <location>
        <begin position="99"/>
        <end position="121"/>
    </location>
</feature>
<evidence type="ECO:0000256" key="9">
    <source>
        <dbReference type="RuleBase" id="RU003346"/>
    </source>
</evidence>
<keyword evidence="13" id="KW-1185">Reference proteome</keyword>
<comment type="subcellular location">
    <subcellularLocation>
        <location evidence="1">Cell membrane</location>
        <topology evidence="1">Multi-pass membrane protein</topology>
    </subcellularLocation>
</comment>
<feature type="transmembrane region" description="Helical" evidence="10">
    <location>
        <begin position="373"/>
        <end position="398"/>
    </location>
</feature>
<feature type="transmembrane region" description="Helical" evidence="10">
    <location>
        <begin position="162"/>
        <end position="182"/>
    </location>
</feature>
<keyword evidence="8 10" id="KW-0472">Membrane</keyword>
<dbReference type="AlphaFoldDB" id="A0A172QQF6"/>
<evidence type="ECO:0000256" key="7">
    <source>
        <dbReference type="ARBA" id="ARBA00022989"/>
    </source>
</evidence>